<evidence type="ECO:0000256" key="3">
    <source>
        <dbReference type="ARBA" id="ARBA00022475"/>
    </source>
</evidence>
<gene>
    <name evidence="14" type="ORF">ABWT76_000840</name>
</gene>
<evidence type="ECO:0000256" key="12">
    <source>
        <dbReference type="SAM" id="Phobius"/>
    </source>
</evidence>
<evidence type="ECO:0000313" key="14">
    <source>
        <dbReference type="EMBL" id="XCM38021.1"/>
    </source>
</evidence>
<feature type="transmembrane region" description="Helical" evidence="12">
    <location>
        <begin position="43"/>
        <end position="69"/>
    </location>
</feature>
<dbReference type="PANTHER" id="PTHR30561">
    <property type="entry name" value="SMR FAMILY PROTON-DEPENDENT DRUG EFFLUX TRANSPORTER SUGE"/>
    <property type="match status" value="1"/>
</dbReference>
<evidence type="ECO:0000256" key="10">
    <source>
        <dbReference type="ARBA" id="ARBA00023098"/>
    </source>
</evidence>
<organism evidence="14">
    <name type="scientific">Planktothricoides raciborskii GIHE-MW2</name>
    <dbReference type="NCBI Taxonomy" id="2792601"/>
    <lineage>
        <taxon>Bacteria</taxon>
        <taxon>Bacillati</taxon>
        <taxon>Cyanobacteriota</taxon>
        <taxon>Cyanophyceae</taxon>
        <taxon>Oscillatoriophycideae</taxon>
        <taxon>Oscillatoriales</taxon>
        <taxon>Oscillatoriaceae</taxon>
        <taxon>Planktothricoides</taxon>
    </lineage>
</organism>
<keyword evidence="9 12" id="KW-1133">Transmembrane helix</keyword>
<evidence type="ECO:0000256" key="2">
    <source>
        <dbReference type="ARBA" id="ARBA00007362"/>
    </source>
</evidence>
<reference evidence="14" key="1">
    <citation type="submission" date="2024-07" db="EMBL/GenBank/DDBJ databases">
        <authorList>
            <person name="Kim Y.J."/>
            <person name="Jeong J.Y."/>
        </authorList>
    </citation>
    <scope>NUCLEOTIDE SEQUENCE</scope>
    <source>
        <strain evidence="14">GIHE-MW2</strain>
    </source>
</reference>
<comment type="subcellular location">
    <subcellularLocation>
        <location evidence="1">Cell membrane</location>
        <topology evidence="1">Multi-pass membrane protein</topology>
    </subcellularLocation>
</comment>
<keyword evidence="10" id="KW-0443">Lipid metabolism</keyword>
<keyword evidence="5" id="KW-0997">Cell inner membrane</keyword>
<dbReference type="Gene3D" id="1.10.3730.20">
    <property type="match status" value="1"/>
</dbReference>
<keyword evidence="3" id="KW-1003">Cell membrane</keyword>
<evidence type="ECO:0000256" key="5">
    <source>
        <dbReference type="ARBA" id="ARBA00022519"/>
    </source>
</evidence>
<protein>
    <submittedName>
        <fullName evidence="14">EamA family transporter</fullName>
    </submittedName>
</protein>
<dbReference type="SUPFAM" id="SSF103481">
    <property type="entry name" value="Multidrug resistance efflux transporter EmrE"/>
    <property type="match status" value="1"/>
</dbReference>
<dbReference type="InterPro" id="IPR000390">
    <property type="entry name" value="Small_drug/metabolite_transptr"/>
</dbReference>
<dbReference type="InterPro" id="IPR037185">
    <property type="entry name" value="EmrE-like"/>
</dbReference>
<evidence type="ECO:0000256" key="9">
    <source>
        <dbReference type="ARBA" id="ARBA00022989"/>
    </source>
</evidence>
<keyword evidence="4" id="KW-0444">Lipid biosynthesis</keyword>
<feature type="transmembrane region" description="Helical" evidence="12">
    <location>
        <begin position="102"/>
        <end position="120"/>
    </location>
</feature>
<proteinExistence type="inferred from homology"/>
<comment type="similarity">
    <text evidence="2">Belongs to the EamA transporter family.</text>
</comment>
<feature type="domain" description="EamA" evidence="13">
    <location>
        <begin position="48"/>
        <end position="119"/>
    </location>
</feature>
<sequence length="122" mass="13295">MNFAEFCLLLMSIIANVSGQFFLKSGALKLGKVNLSNLFTHVLNIVTIPELMVGLTCYGLGAIAYILVLTRVKLSIVGPCTALSYVFAVVLGYFIFKETIPLTRILGLSLIVNGVILVVWKQ</sequence>
<dbReference type="Pfam" id="PF00892">
    <property type="entry name" value="EamA"/>
    <property type="match status" value="1"/>
</dbReference>
<evidence type="ECO:0000256" key="1">
    <source>
        <dbReference type="ARBA" id="ARBA00004651"/>
    </source>
</evidence>
<accession>A0AAU8JFN2</accession>
<evidence type="ECO:0000256" key="6">
    <source>
        <dbReference type="ARBA" id="ARBA00022556"/>
    </source>
</evidence>
<evidence type="ECO:0000256" key="7">
    <source>
        <dbReference type="ARBA" id="ARBA00022692"/>
    </source>
</evidence>
<name>A0AAU8JFN2_9CYAN</name>
<evidence type="ECO:0000256" key="11">
    <source>
        <dbReference type="ARBA" id="ARBA00023136"/>
    </source>
</evidence>
<feature type="transmembrane region" description="Helical" evidence="12">
    <location>
        <begin position="76"/>
        <end position="96"/>
    </location>
</feature>
<dbReference type="AlphaFoldDB" id="A0AAU8JFN2"/>
<keyword evidence="11 12" id="KW-0472">Membrane</keyword>
<dbReference type="GO" id="GO:0022857">
    <property type="term" value="F:transmembrane transporter activity"/>
    <property type="evidence" value="ECO:0007669"/>
    <property type="project" value="InterPro"/>
</dbReference>
<dbReference type="PANTHER" id="PTHR30561:SF9">
    <property type="entry name" value="4-AMINO-4-DEOXY-L-ARABINOSE-PHOSPHOUNDECAPRENOL FLIPPASE SUBUNIT ARNF-RELATED"/>
    <property type="match status" value="1"/>
</dbReference>
<dbReference type="InterPro" id="IPR000620">
    <property type="entry name" value="EamA_dom"/>
</dbReference>
<evidence type="ECO:0000259" key="13">
    <source>
        <dbReference type="Pfam" id="PF00892"/>
    </source>
</evidence>
<keyword evidence="8" id="KW-0448">Lipopolysaccharide biosynthesis</keyword>
<evidence type="ECO:0000256" key="8">
    <source>
        <dbReference type="ARBA" id="ARBA00022985"/>
    </source>
</evidence>
<keyword evidence="7 12" id="KW-0812">Transmembrane</keyword>
<dbReference type="GO" id="GO:0009103">
    <property type="term" value="P:lipopolysaccharide biosynthetic process"/>
    <property type="evidence" value="ECO:0007669"/>
    <property type="project" value="UniProtKB-KW"/>
</dbReference>
<dbReference type="RefSeq" id="WP_354635689.1">
    <property type="nucleotide sequence ID" value="NZ_CP159837.1"/>
</dbReference>
<dbReference type="EMBL" id="CP159837">
    <property type="protein sequence ID" value="XCM38021.1"/>
    <property type="molecule type" value="Genomic_DNA"/>
</dbReference>
<dbReference type="GO" id="GO:0005886">
    <property type="term" value="C:plasma membrane"/>
    <property type="evidence" value="ECO:0007669"/>
    <property type="project" value="UniProtKB-SubCell"/>
</dbReference>
<evidence type="ECO:0000256" key="4">
    <source>
        <dbReference type="ARBA" id="ARBA00022516"/>
    </source>
</evidence>
<keyword evidence="6" id="KW-0441">Lipid A biosynthesis</keyword>